<accession>A0ABN0VTJ7</accession>
<dbReference type="InterPro" id="IPR036390">
    <property type="entry name" value="WH_DNA-bd_sf"/>
</dbReference>
<dbReference type="SUPFAM" id="SSF46785">
    <property type="entry name" value="Winged helix' DNA-binding domain"/>
    <property type="match status" value="1"/>
</dbReference>
<keyword evidence="2" id="KW-1185">Reference proteome</keyword>
<name>A0ABN0VTJ7_9BACI</name>
<organism evidence="1 2">
    <name type="scientific">Bacillus carboniphilus</name>
    <dbReference type="NCBI Taxonomy" id="86663"/>
    <lineage>
        <taxon>Bacteria</taxon>
        <taxon>Bacillati</taxon>
        <taxon>Bacillota</taxon>
        <taxon>Bacilli</taxon>
        <taxon>Bacillales</taxon>
        <taxon>Bacillaceae</taxon>
        <taxon>Bacillus</taxon>
    </lineage>
</organism>
<evidence type="ECO:0000313" key="1">
    <source>
        <dbReference type="EMBL" id="GAA0316566.1"/>
    </source>
</evidence>
<dbReference type="Proteomes" id="UP001500782">
    <property type="component" value="Unassembled WGS sequence"/>
</dbReference>
<dbReference type="InterPro" id="IPR043128">
    <property type="entry name" value="Rev_trsase/Diguanyl_cyclase"/>
</dbReference>
<protein>
    <recommendedName>
        <fullName evidence="3">Transcriptional regulator</fullName>
    </recommendedName>
</protein>
<dbReference type="Gene3D" id="3.30.70.270">
    <property type="match status" value="1"/>
</dbReference>
<comment type="caution">
    <text evidence="1">The sequence shown here is derived from an EMBL/GenBank/DDBJ whole genome shotgun (WGS) entry which is preliminary data.</text>
</comment>
<gene>
    <name evidence="1" type="ORF">GCM10008967_03950</name>
</gene>
<sequence length="438" mass="49725">MKIHIGVVGPEDSVEQILKGGEPFSELELISFIYQKTEETEDIINENKEGVHHWFFSGPLPYYYALSKGVIKEEEGSYTPLHGSSMLGTLLEAFVKEGRILTRISIDTIQTKEVEKAKASFSLQDVMIYSYTHPYSEYVPSEEVLDFHKGLYKAGKVEAVITCVNSVFVALKEEGIPVYRVVPSELAVHRAYGLIKERAQSSVYRKSQLVMIGVEVIASVRSARDHQTSFKLKHQLLELKRVLLDFVEEVNGSIVEVGDGLFYIYTTLGEVELFIKEKPYSTVIEECYVNSQLPIRMGVGYGSTVLEAEEHVRISLEHARTEREAVVIITDENKEIKKILDEKREVSFVMRNKGGEWEKKFKDASISSSQVAKIVSLSHHYHQGELTSHNLARWLKGTERNARRILAELERIGLAKVIGEESVGRGRPRKIYELTLDR</sequence>
<proteinExistence type="predicted"/>
<dbReference type="RefSeq" id="WP_343795869.1">
    <property type="nucleotide sequence ID" value="NZ_BAAADJ010000004.1"/>
</dbReference>
<evidence type="ECO:0008006" key="3">
    <source>
        <dbReference type="Google" id="ProtNLM"/>
    </source>
</evidence>
<reference evidence="1 2" key="1">
    <citation type="journal article" date="2019" name="Int. J. Syst. Evol. Microbiol.">
        <title>The Global Catalogue of Microorganisms (GCM) 10K type strain sequencing project: providing services to taxonomists for standard genome sequencing and annotation.</title>
        <authorList>
            <consortium name="The Broad Institute Genomics Platform"/>
            <consortium name="The Broad Institute Genome Sequencing Center for Infectious Disease"/>
            <person name="Wu L."/>
            <person name="Ma J."/>
        </authorList>
    </citation>
    <scope>NUCLEOTIDE SEQUENCE [LARGE SCALE GENOMIC DNA]</scope>
    <source>
        <strain evidence="1 2">JCM 9731</strain>
    </source>
</reference>
<evidence type="ECO:0000313" key="2">
    <source>
        <dbReference type="Proteomes" id="UP001500782"/>
    </source>
</evidence>
<dbReference type="EMBL" id="BAAADJ010000004">
    <property type="protein sequence ID" value="GAA0316566.1"/>
    <property type="molecule type" value="Genomic_DNA"/>
</dbReference>